<dbReference type="EC" id="2.7.7.6" evidence="2"/>
<keyword evidence="7" id="KW-0804">Transcription</keyword>
<reference evidence="10 11" key="1">
    <citation type="submission" date="2013-12" db="EMBL/GenBank/DDBJ databases">
        <title>Draft genome of the parsitic nematode Ancylostoma duodenale.</title>
        <authorList>
            <person name="Mitreva M."/>
        </authorList>
    </citation>
    <scope>NUCLEOTIDE SEQUENCE [LARGE SCALE GENOMIC DNA]</scope>
    <source>
        <strain evidence="10 11">Zhejiang</strain>
    </source>
</reference>
<keyword evidence="11" id="KW-1185">Reference proteome</keyword>
<dbReference type="SMART" id="SM01311">
    <property type="entry name" value="RPOL_N"/>
    <property type="match status" value="1"/>
</dbReference>
<dbReference type="InterPro" id="IPR002092">
    <property type="entry name" value="DNA-dir_Rpol_phage-type"/>
</dbReference>
<organism evidence="10 11">
    <name type="scientific">Ancylostoma duodenale</name>
    <dbReference type="NCBI Taxonomy" id="51022"/>
    <lineage>
        <taxon>Eukaryota</taxon>
        <taxon>Metazoa</taxon>
        <taxon>Ecdysozoa</taxon>
        <taxon>Nematoda</taxon>
        <taxon>Chromadorea</taxon>
        <taxon>Rhabditida</taxon>
        <taxon>Rhabditina</taxon>
        <taxon>Rhabditomorpha</taxon>
        <taxon>Strongyloidea</taxon>
        <taxon>Ancylostomatidae</taxon>
        <taxon>Ancylostomatinae</taxon>
        <taxon>Ancylostoma</taxon>
    </lineage>
</organism>
<keyword evidence="5" id="KW-0548">Nucleotidyltransferase</keyword>
<dbReference type="PANTHER" id="PTHR10102:SF0">
    <property type="entry name" value="DNA-DIRECTED RNA POLYMERASE, MITOCHONDRIAL"/>
    <property type="match status" value="1"/>
</dbReference>
<dbReference type="Gene3D" id="1.10.287.280">
    <property type="match status" value="1"/>
</dbReference>
<dbReference type="Pfam" id="PF14700">
    <property type="entry name" value="RPOL_N"/>
    <property type="match status" value="1"/>
</dbReference>
<evidence type="ECO:0000259" key="9">
    <source>
        <dbReference type="SMART" id="SM01311"/>
    </source>
</evidence>
<comment type="catalytic activity">
    <reaction evidence="8">
        <text>RNA(n) + a ribonucleoside 5'-triphosphate = RNA(n+1) + diphosphate</text>
        <dbReference type="Rhea" id="RHEA:21248"/>
        <dbReference type="Rhea" id="RHEA-COMP:14527"/>
        <dbReference type="Rhea" id="RHEA-COMP:17342"/>
        <dbReference type="ChEBI" id="CHEBI:33019"/>
        <dbReference type="ChEBI" id="CHEBI:61557"/>
        <dbReference type="ChEBI" id="CHEBI:140395"/>
        <dbReference type="EC" id="2.7.7.6"/>
    </reaction>
</comment>
<keyword evidence="3 10" id="KW-0240">DNA-directed RNA polymerase</keyword>
<evidence type="ECO:0000256" key="6">
    <source>
        <dbReference type="ARBA" id="ARBA00022946"/>
    </source>
</evidence>
<accession>A0A0C2DNJ6</accession>
<evidence type="ECO:0000256" key="7">
    <source>
        <dbReference type="ARBA" id="ARBA00023163"/>
    </source>
</evidence>
<name>A0A0C2DNJ6_9BILA</name>
<dbReference type="GO" id="GO:0003899">
    <property type="term" value="F:DNA-directed RNA polymerase activity"/>
    <property type="evidence" value="ECO:0007669"/>
    <property type="project" value="UniProtKB-EC"/>
</dbReference>
<evidence type="ECO:0000256" key="4">
    <source>
        <dbReference type="ARBA" id="ARBA00022679"/>
    </source>
</evidence>
<evidence type="ECO:0000256" key="8">
    <source>
        <dbReference type="ARBA" id="ARBA00048552"/>
    </source>
</evidence>
<keyword evidence="4" id="KW-0808">Transferase</keyword>
<evidence type="ECO:0000313" key="10">
    <source>
        <dbReference type="EMBL" id="KIH64262.1"/>
    </source>
</evidence>
<dbReference type="FunFam" id="1.10.287.280:FF:000001">
    <property type="entry name" value="DNA-directed RNA polymerase"/>
    <property type="match status" value="1"/>
</dbReference>
<evidence type="ECO:0000313" key="11">
    <source>
        <dbReference type="Proteomes" id="UP000054047"/>
    </source>
</evidence>
<protein>
    <recommendedName>
        <fullName evidence="2">DNA-directed RNA polymerase</fullName>
        <ecNumber evidence="2">2.7.7.6</ecNumber>
    </recommendedName>
</protein>
<dbReference type="Gene3D" id="1.10.150.20">
    <property type="entry name" value="5' to 3' exonuclease, C-terminal subdomain"/>
    <property type="match status" value="1"/>
</dbReference>
<dbReference type="SUPFAM" id="SSF56672">
    <property type="entry name" value="DNA/RNA polymerases"/>
    <property type="match status" value="1"/>
</dbReference>
<dbReference type="Gene3D" id="1.10.1320.10">
    <property type="entry name" value="DNA-directed RNA polymerase, N-terminal domain"/>
    <property type="match status" value="1"/>
</dbReference>
<proteinExistence type="inferred from homology"/>
<dbReference type="PROSITE" id="PS00489">
    <property type="entry name" value="RNA_POL_PHAGE_2"/>
    <property type="match status" value="1"/>
</dbReference>
<dbReference type="GO" id="GO:0001018">
    <property type="term" value="F:mitochondrial promoter sequence-specific DNA binding"/>
    <property type="evidence" value="ECO:0007669"/>
    <property type="project" value="TreeGrafter"/>
</dbReference>
<gene>
    <name evidence="10" type="ORF">ANCDUO_05428</name>
</gene>
<evidence type="ECO:0000256" key="3">
    <source>
        <dbReference type="ARBA" id="ARBA00022478"/>
    </source>
</evidence>
<dbReference type="GO" id="GO:0006390">
    <property type="term" value="P:mitochondrial transcription"/>
    <property type="evidence" value="ECO:0007669"/>
    <property type="project" value="TreeGrafter"/>
</dbReference>
<dbReference type="EMBL" id="KN728163">
    <property type="protein sequence ID" value="KIH64262.1"/>
    <property type="molecule type" value="Genomic_DNA"/>
</dbReference>
<dbReference type="InterPro" id="IPR043502">
    <property type="entry name" value="DNA/RNA_pol_sf"/>
</dbReference>
<dbReference type="InterPro" id="IPR029262">
    <property type="entry name" value="RPOL_N"/>
</dbReference>
<feature type="domain" description="DNA-directed RNA polymerase N-terminal" evidence="9">
    <location>
        <begin position="316"/>
        <end position="648"/>
    </location>
</feature>
<sequence>MDCRCDVAELTGDAMLARRRILQLLLVGSQRITGCRLGCSPVSSAALKTVVNEKSKFVAKPHRRGWKYSKDGEAWRNALIDDLQKELKAEHKRYSVMQMNRAQHALLIRYAIAEDLPSVISVMHQRVRTIANRGKLDQEDDQFVSIGLLVLQRSIDHMLTDQEKLNSSDALSAFFTFANLWDRMRFFGNDMRLASLLLFETFDKWSQLRASDESSGEIDQILVSMEKRLRKLVRTVSAADSRLCLSSSDRDRLTQLLVEFEADSSRKKHLLSESTSYDENTPLLNHLREPLPKESYLGNQFQLDDVTKECYMNKFRAHIALEKSPWLYVENYMGAGKETSQCSAEQLIESWNWHGKIKETLERLMKERVQNPLRTIINVLPTTEMAKMILDSLKAYELVAPILRTVHSKFVERLGIDETEMWSSVFADYVALFDDEEISRLHTHREWWIKCCRRAGIHPSHQTKNSDANKATLKASMIFLVVYCLKKRSFVQIPFEDFHSDTRQQIATFLTQVIMEACKFSFVNKRGSTQMLDAFSLRNVAIEEESRITDEGRMTLSKMLAINTKLINLLDEHPFEYIVFPTHQLPMTIPPRPWCDGGIGGPEYTRRTMILRNLAEYKQIDINAQMQKRLKSPVQARPVFDALNQLGSTPWRINEPMLDVLCQVFEMSSDAFKAELLDTLSVPLRSDTVEVPEFKDFFGEAVQSGEVDKARYADYSRRKAEAIKKRNELNSLWYWMKYRIVLARHFRGQTLFFPHNMDFRGRVYPISPYLSHMGDDVNRCILKFAKGRPLGDRGFQWLKLHCINLTGKMKRDSIADRLTEADRLLDEMVDSANHPLDGRGWWLESEEPWQTLAACMELRDALAFPGRIENFVSHLAVHQDGSCNGLQHYAALGRDEEGGREVNLLSSPTPNDVYSSVATRVEQKRLEDEKGGPNMEIARRLREAMPQPVPRKVIKQTVMTTVYGVTLYGAALQIKRQLKALDINSDDVGDSITAKFAQYLTHKTFASLHDAFTCSMKLKDWFRDCAKGVSDLLRTMEWVTPLGLPVVQPYVVAKEKQGRVIHVPVSTKQVGAFPPNLVHSLDSCHMMLTSVDCSRRGITFAAVHDCFWTHASTVDEMSRLCREQFVRLHKEPIVQQCSDWFHSHYLTGPHIELMPPEDLAHFRKLFTLQVQPGSLNINDVKDSVYFFNLLIMTRNVRWFFGRA</sequence>
<evidence type="ECO:0000256" key="5">
    <source>
        <dbReference type="ARBA" id="ARBA00022695"/>
    </source>
</evidence>
<dbReference type="OrthoDB" id="276422at2759"/>
<dbReference type="Pfam" id="PF00940">
    <property type="entry name" value="RNA_pol"/>
    <property type="match status" value="1"/>
</dbReference>
<dbReference type="PANTHER" id="PTHR10102">
    <property type="entry name" value="DNA-DIRECTED RNA POLYMERASE, MITOCHONDRIAL"/>
    <property type="match status" value="1"/>
</dbReference>
<comment type="similarity">
    <text evidence="1">Belongs to the phage and mitochondrial RNA polymerase family.</text>
</comment>
<dbReference type="InterPro" id="IPR037159">
    <property type="entry name" value="RNA_POL_N_sf"/>
</dbReference>
<dbReference type="AlphaFoldDB" id="A0A0C2DNJ6"/>
<evidence type="ECO:0000256" key="2">
    <source>
        <dbReference type="ARBA" id="ARBA00012418"/>
    </source>
</evidence>
<dbReference type="GO" id="GO:0034245">
    <property type="term" value="C:mitochondrial DNA-directed RNA polymerase complex"/>
    <property type="evidence" value="ECO:0007669"/>
    <property type="project" value="TreeGrafter"/>
</dbReference>
<evidence type="ECO:0000256" key="1">
    <source>
        <dbReference type="ARBA" id="ARBA00009493"/>
    </source>
</evidence>
<dbReference type="InterPro" id="IPR046950">
    <property type="entry name" value="DNA-dir_Rpol_C_phage-type"/>
</dbReference>
<keyword evidence="6" id="KW-0809">Transit peptide</keyword>
<dbReference type="Proteomes" id="UP000054047">
    <property type="component" value="Unassembled WGS sequence"/>
</dbReference>